<dbReference type="GO" id="GO:0016301">
    <property type="term" value="F:kinase activity"/>
    <property type="evidence" value="ECO:0007669"/>
    <property type="project" value="UniProtKB-KW"/>
</dbReference>
<evidence type="ECO:0000256" key="1">
    <source>
        <dbReference type="ARBA" id="ARBA00022679"/>
    </source>
</evidence>
<dbReference type="PANTHER" id="PTHR43289">
    <property type="entry name" value="MITOGEN-ACTIVATED PROTEIN KINASE KINASE KINASE 20-RELATED"/>
    <property type="match status" value="1"/>
</dbReference>
<keyword evidence="7" id="KW-1185">Reference proteome</keyword>
<dbReference type="InterPro" id="IPR049945">
    <property type="entry name" value="AAA_22"/>
</dbReference>
<dbReference type="RefSeq" id="WP_267532448.1">
    <property type="nucleotide sequence ID" value="NZ_JAPNKA010000001.1"/>
</dbReference>
<dbReference type="InterPro" id="IPR011009">
    <property type="entry name" value="Kinase-like_dom_sf"/>
</dbReference>
<evidence type="ECO:0000256" key="3">
    <source>
        <dbReference type="ARBA" id="ARBA00022777"/>
    </source>
</evidence>
<dbReference type="EMBL" id="JAPNKA010000001">
    <property type="protein sequence ID" value="MCY1073441.1"/>
    <property type="molecule type" value="Genomic_DNA"/>
</dbReference>
<feature type="domain" description="Protein kinase" evidence="5">
    <location>
        <begin position="43"/>
        <end position="314"/>
    </location>
</feature>
<proteinExistence type="predicted"/>
<gene>
    <name evidence="6" type="ORF">OV287_03005</name>
</gene>
<dbReference type="Pfam" id="PF00069">
    <property type="entry name" value="Pkinase"/>
    <property type="match status" value="1"/>
</dbReference>
<dbReference type="SUPFAM" id="SSF56112">
    <property type="entry name" value="Protein kinase-like (PK-like)"/>
    <property type="match status" value="1"/>
</dbReference>
<sequence>MRCPTCHRRLTPATACPLDGPCAPETPLHQEETGAPSRAPKGYTLGELLGAGGAGQVYAAHREADGRTVALKLGGPGTRERFAREAEALRRLAAPDVPTFIEASEVEERPFLAMERLEGETLAAWMARQPGNGAVRREEALRLARQVGEVLGRVHAAGLVHRDLKPENVFLRTGGTVALLDFGLARHSEGAETLGLTQAGQRLGTVHYMAPEQFQDARYADARADVYALGVLLFELLTGRPPFVGEAPEVVRGHLSLRPPRPSSLTAIPPELEALLLRCLAKEPPARFTDGAALAQALREEEEVLARGEAHPAVHAPAAVPSAGPATSSLRRVALLGVGLRATARAVLERVSPEGGALGRLQGEGCIVTFHEHPSAAVGLRAAARAARGLLGAGLVHGAVLHVAELRVRPGRSGTRLAGAALEKPEGWWQAHTEPALYLTAEAAALLAPHEVLAASGSERFTLAEHATSSELDAASRQTPHPLVGREELLAELSATARQALTEQVPCLTLLEGEPGQGKSRLMAALTEALVTGPVRLLTLRAPAPDTTQEPLSVQLERALEALGAPPYPVPESGEAAARLGMRLRALARKQPLALLIDDAHQSDALCLDALERATLGGEPLPLWVCLAAPPELRTLRPHLGDRAARTTLHLVPPLPSSATRALLRELLHPVEFIAEPVLAHLESLTQGNPLALVELVRALRETGAVRPDARSATWVLAPDELPREAITTPFERVVHRVRSALPHTSRLLASLCAVLGESLSAEDVDAAQRALEGVEESQRELAALDAGMGLERLTRAGVLEAQGNGRYTFRHRLLRDALKADTPPSLLRTLHRAALHSMRARGIASPEATDIPMPRLRRLAEHAASCGEHDIASRAFLTLGERARAAHQDVEAERAYSAALAHLPEESHPLREQALGGRGRVRSRTQRFREAIEDLTAARALAEARGDDAAVVDLLLAEATLHDWLERPEDSQRAAEQAFLREERLTDERLRLRCALARGRNQAREGRWPEAVEVLAPAVAEAERLDDFESEAIGRLVLGVALTFLQRVDEAAVCLEAVISRGRARGDLLHVGTAHTNRVLLWLRQQSVEPALEDLAQAVRLARELGHVQLERWASFNFAEVLHWSGRGPEALPHARRAQALGERFFSDAPVALDAVLVARIAANLGESTLARESLAWVERRVPPERLAPVTRVQVRLVERLLARTGLPADLDELDGWQAILDEAMPVASDDEALEFLLRALDAALTAGEPSRARAWWDEARQRAASAPIWRPRLAALEPRLG</sequence>
<dbReference type="SUPFAM" id="SSF52540">
    <property type="entry name" value="P-loop containing nucleoside triphosphate hydrolases"/>
    <property type="match status" value="1"/>
</dbReference>
<keyword evidence="1" id="KW-0808">Transferase</keyword>
<dbReference type="InterPro" id="IPR027417">
    <property type="entry name" value="P-loop_NTPase"/>
</dbReference>
<dbReference type="PANTHER" id="PTHR43289:SF34">
    <property type="entry name" value="SERINE_THREONINE-PROTEIN KINASE YBDM-RELATED"/>
    <property type="match status" value="1"/>
</dbReference>
<dbReference type="Gene3D" id="3.40.50.300">
    <property type="entry name" value="P-loop containing nucleotide triphosphate hydrolases"/>
    <property type="match status" value="1"/>
</dbReference>
<comment type="caution">
    <text evidence="6">The sequence shown here is derived from an EMBL/GenBank/DDBJ whole genome shotgun (WGS) entry which is preliminary data.</text>
</comment>
<accession>A0ABT3ZVR1</accession>
<dbReference type="InterPro" id="IPR019734">
    <property type="entry name" value="TPR_rpt"/>
</dbReference>
<keyword evidence="4" id="KW-0067">ATP-binding</keyword>
<dbReference type="Proteomes" id="UP001207654">
    <property type="component" value="Unassembled WGS sequence"/>
</dbReference>
<keyword evidence="3 6" id="KW-0418">Kinase</keyword>
<dbReference type="CDD" id="cd14014">
    <property type="entry name" value="STKc_PknB_like"/>
    <property type="match status" value="1"/>
</dbReference>
<keyword evidence="2" id="KW-0547">Nucleotide-binding</keyword>
<dbReference type="SUPFAM" id="SSF48452">
    <property type="entry name" value="TPR-like"/>
    <property type="match status" value="2"/>
</dbReference>
<dbReference type="PROSITE" id="PS00108">
    <property type="entry name" value="PROTEIN_KINASE_ST"/>
    <property type="match status" value="1"/>
</dbReference>
<evidence type="ECO:0000256" key="4">
    <source>
        <dbReference type="ARBA" id="ARBA00022840"/>
    </source>
</evidence>
<dbReference type="InterPro" id="IPR008271">
    <property type="entry name" value="Ser/Thr_kinase_AS"/>
</dbReference>
<evidence type="ECO:0000313" key="7">
    <source>
        <dbReference type="Proteomes" id="UP001207654"/>
    </source>
</evidence>
<evidence type="ECO:0000256" key="2">
    <source>
        <dbReference type="ARBA" id="ARBA00022741"/>
    </source>
</evidence>
<name>A0ABT3ZVR1_9BACT</name>
<reference evidence="6 7" key="1">
    <citation type="submission" date="2022-11" db="EMBL/GenBank/DDBJ databases">
        <title>Minimal conservation of predation-associated metabolite biosynthetic gene clusters underscores biosynthetic potential of Myxococcota including descriptions for ten novel species: Archangium lansinium sp. nov., Myxococcus landrumus sp. nov., Nannocystis bai.</title>
        <authorList>
            <person name="Ahearne A."/>
            <person name="Stevens C."/>
            <person name="Phillips K."/>
        </authorList>
    </citation>
    <scope>NUCLEOTIDE SEQUENCE [LARGE SCALE GENOMIC DNA]</scope>
    <source>
        <strain evidence="6 7">MIWBW</strain>
    </source>
</reference>
<evidence type="ECO:0000313" key="6">
    <source>
        <dbReference type="EMBL" id="MCY1073441.1"/>
    </source>
</evidence>
<dbReference type="SMART" id="SM00220">
    <property type="entry name" value="S_TKc"/>
    <property type="match status" value="1"/>
</dbReference>
<protein>
    <submittedName>
        <fullName evidence="6">Protein kinase</fullName>
    </submittedName>
</protein>
<dbReference type="InterPro" id="IPR011990">
    <property type="entry name" value="TPR-like_helical_dom_sf"/>
</dbReference>
<dbReference type="SMART" id="SM00028">
    <property type="entry name" value="TPR"/>
    <property type="match status" value="5"/>
</dbReference>
<dbReference type="PROSITE" id="PS50011">
    <property type="entry name" value="PROTEIN_KINASE_DOM"/>
    <property type="match status" value="1"/>
</dbReference>
<organism evidence="6 7">
    <name type="scientific">Archangium lansingense</name>
    <dbReference type="NCBI Taxonomy" id="2995310"/>
    <lineage>
        <taxon>Bacteria</taxon>
        <taxon>Pseudomonadati</taxon>
        <taxon>Myxococcota</taxon>
        <taxon>Myxococcia</taxon>
        <taxon>Myxococcales</taxon>
        <taxon>Cystobacterineae</taxon>
        <taxon>Archangiaceae</taxon>
        <taxon>Archangium</taxon>
    </lineage>
</organism>
<dbReference type="Gene3D" id="1.25.40.10">
    <property type="entry name" value="Tetratricopeptide repeat domain"/>
    <property type="match status" value="2"/>
</dbReference>
<dbReference type="InterPro" id="IPR000719">
    <property type="entry name" value="Prot_kinase_dom"/>
</dbReference>
<dbReference type="Gene3D" id="1.10.510.10">
    <property type="entry name" value="Transferase(Phosphotransferase) domain 1"/>
    <property type="match status" value="1"/>
</dbReference>
<dbReference type="Pfam" id="PF13401">
    <property type="entry name" value="AAA_22"/>
    <property type="match status" value="1"/>
</dbReference>
<evidence type="ECO:0000259" key="5">
    <source>
        <dbReference type="PROSITE" id="PS50011"/>
    </source>
</evidence>